<keyword evidence="4 6" id="KW-1133">Transmembrane helix</keyword>
<dbReference type="EMBL" id="JBFXLS010000022">
    <property type="protein sequence ID" value="KAL2828005.1"/>
    <property type="molecule type" value="Genomic_DNA"/>
</dbReference>
<dbReference type="Gene3D" id="1.20.1250.20">
    <property type="entry name" value="MFS general substrate transporter like domains"/>
    <property type="match status" value="1"/>
</dbReference>
<feature type="transmembrane region" description="Helical" evidence="6">
    <location>
        <begin position="238"/>
        <end position="258"/>
    </location>
</feature>
<feature type="transmembrane region" description="Helical" evidence="6">
    <location>
        <begin position="306"/>
        <end position="329"/>
    </location>
</feature>
<dbReference type="InterPro" id="IPR036259">
    <property type="entry name" value="MFS_trans_sf"/>
</dbReference>
<organism evidence="7 8">
    <name type="scientific">Aspergillus cavernicola</name>
    <dbReference type="NCBI Taxonomy" id="176166"/>
    <lineage>
        <taxon>Eukaryota</taxon>
        <taxon>Fungi</taxon>
        <taxon>Dikarya</taxon>
        <taxon>Ascomycota</taxon>
        <taxon>Pezizomycotina</taxon>
        <taxon>Eurotiomycetes</taxon>
        <taxon>Eurotiomycetidae</taxon>
        <taxon>Eurotiales</taxon>
        <taxon>Aspergillaceae</taxon>
        <taxon>Aspergillus</taxon>
        <taxon>Aspergillus subgen. Nidulantes</taxon>
    </lineage>
</organism>
<evidence type="ECO:0000256" key="5">
    <source>
        <dbReference type="ARBA" id="ARBA00023136"/>
    </source>
</evidence>
<evidence type="ECO:0000256" key="3">
    <source>
        <dbReference type="ARBA" id="ARBA00022692"/>
    </source>
</evidence>
<keyword evidence="8" id="KW-1185">Reference proteome</keyword>
<keyword evidence="2" id="KW-0813">Transport</keyword>
<dbReference type="Proteomes" id="UP001610335">
    <property type="component" value="Unassembled WGS sequence"/>
</dbReference>
<dbReference type="PANTHER" id="PTHR43791">
    <property type="entry name" value="PERMEASE-RELATED"/>
    <property type="match status" value="1"/>
</dbReference>
<gene>
    <name evidence="7" type="ORF">BDW59DRAFT_171131</name>
</gene>
<evidence type="ECO:0000256" key="4">
    <source>
        <dbReference type="ARBA" id="ARBA00022989"/>
    </source>
</evidence>
<comment type="subcellular location">
    <subcellularLocation>
        <location evidence="1">Membrane</location>
        <topology evidence="1">Multi-pass membrane protein</topology>
    </subcellularLocation>
</comment>
<accession>A0ABR4IJR6</accession>
<protein>
    <submittedName>
        <fullName evidence="7">Major facilitator superfamily domain-containing protein</fullName>
    </submittedName>
</protein>
<keyword evidence="3 6" id="KW-0812">Transmembrane</keyword>
<evidence type="ECO:0000256" key="1">
    <source>
        <dbReference type="ARBA" id="ARBA00004141"/>
    </source>
</evidence>
<proteinExistence type="predicted"/>
<sequence>MIVLCCITYLVTYIDKAMLGYAAVFGLKEDLDLKGEEYSWLASMFYFGYLAFEYPSTFMMQKLPSFLGLRFVLGTLESLFDTCLSPHNSHLWWSTFLGVANSFGSLLAFLIGYIHGRLASCQYQFIILGAISTAWGLFMMFSLAESPKSATWLKEEEKERNQILEALTDPKTCLLFLCRVCTQVINGAASNFGSPIIQGFSYSSLVTTLFQIPYGMVILVSNVSAMHLQHWLPDQKRCLVAAIYVCPAVAGAVGLHTIPRNHSMALLVCYWVYSLHALFFISYYMGNIVGPFGFKSSEAPKYTSGIVTMLVAYCVEVVLLLVYALYMILLNKRKDAVLDAQGITMSNGV</sequence>
<evidence type="ECO:0000313" key="8">
    <source>
        <dbReference type="Proteomes" id="UP001610335"/>
    </source>
</evidence>
<reference evidence="7 8" key="1">
    <citation type="submission" date="2024-07" db="EMBL/GenBank/DDBJ databases">
        <title>Section-level genome sequencing and comparative genomics of Aspergillus sections Usti and Cavernicolus.</title>
        <authorList>
            <consortium name="Lawrence Berkeley National Laboratory"/>
            <person name="Nybo J.L."/>
            <person name="Vesth T.C."/>
            <person name="Theobald S."/>
            <person name="Frisvad J.C."/>
            <person name="Larsen T.O."/>
            <person name="Kjaerboelling I."/>
            <person name="Rothschild-Mancinelli K."/>
            <person name="Lyhne E.K."/>
            <person name="Kogle M.E."/>
            <person name="Barry K."/>
            <person name="Clum A."/>
            <person name="Na H."/>
            <person name="Ledsgaard L."/>
            <person name="Lin J."/>
            <person name="Lipzen A."/>
            <person name="Kuo A."/>
            <person name="Riley R."/>
            <person name="Mondo S."/>
            <person name="LaButti K."/>
            <person name="Haridas S."/>
            <person name="Pangalinan J."/>
            <person name="Salamov A.A."/>
            <person name="Simmons B.A."/>
            <person name="Magnuson J.K."/>
            <person name="Chen J."/>
            <person name="Drula E."/>
            <person name="Henrissat B."/>
            <person name="Wiebenga A."/>
            <person name="Lubbers R.J."/>
            <person name="Gomes A.C."/>
            <person name="Makela M.R."/>
            <person name="Stajich J."/>
            <person name="Grigoriev I.V."/>
            <person name="Mortensen U.H."/>
            <person name="De vries R.P."/>
            <person name="Baker S.E."/>
            <person name="Andersen M.R."/>
        </authorList>
    </citation>
    <scope>NUCLEOTIDE SEQUENCE [LARGE SCALE GENOMIC DNA]</scope>
    <source>
        <strain evidence="7 8">CBS 600.67</strain>
    </source>
</reference>
<feature type="transmembrane region" description="Helical" evidence="6">
    <location>
        <begin position="200"/>
        <end position="226"/>
    </location>
</feature>
<evidence type="ECO:0000256" key="6">
    <source>
        <dbReference type="SAM" id="Phobius"/>
    </source>
</evidence>
<feature type="transmembrane region" description="Helical" evidence="6">
    <location>
        <begin position="264"/>
        <end position="285"/>
    </location>
</feature>
<name>A0ABR4IJR6_9EURO</name>
<evidence type="ECO:0000256" key="2">
    <source>
        <dbReference type="ARBA" id="ARBA00022448"/>
    </source>
</evidence>
<feature type="transmembrane region" description="Helical" evidence="6">
    <location>
        <begin position="125"/>
        <end position="144"/>
    </location>
</feature>
<dbReference type="SUPFAM" id="SSF103473">
    <property type="entry name" value="MFS general substrate transporter"/>
    <property type="match status" value="1"/>
</dbReference>
<dbReference type="PANTHER" id="PTHR43791:SF97">
    <property type="entry name" value="ALLANTOATE TRANSPORTER, PUTATIVE (AFU_ORTHOLOGUE AFUA_1G14700)-RELATED"/>
    <property type="match status" value="1"/>
</dbReference>
<feature type="transmembrane region" description="Helical" evidence="6">
    <location>
        <begin position="92"/>
        <end position="113"/>
    </location>
</feature>
<evidence type="ECO:0000313" key="7">
    <source>
        <dbReference type="EMBL" id="KAL2828005.1"/>
    </source>
</evidence>
<keyword evidence="5 6" id="KW-0472">Membrane</keyword>
<comment type="caution">
    <text evidence="7">The sequence shown here is derived from an EMBL/GenBank/DDBJ whole genome shotgun (WGS) entry which is preliminary data.</text>
</comment>